<dbReference type="EMBL" id="JAGMUU010000005">
    <property type="protein sequence ID" value="KAH7152289.1"/>
    <property type="molecule type" value="Genomic_DNA"/>
</dbReference>
<feature type="compositionally biased region" description="Basic and acidic residues" evidence="1">
    <location>
        <begin position="53"/>
        <end position="62"/>
    </location>
</feature>
<evidence type="ECO:0000256" key="1">
    <source>
        <dbReference type="SAM" id="MobiDB-lite"/>
    </source>
</evidence>
<organism evidence="2 3">
    <name type="scientific">Dactylonectria estremocensis</name>
    <dbReference type="NCBI Taxonomy" id="1079267"/>
    <lineage>
        <taxon>Eukaryota</taxon>
        <taxon>Fungi</taxon>
        <taxon>Dikarya</taxon>
        <taxon>Ascomycota</taxon>
        <taxon>Pezizomycotina</taxon>
        <taxon>Sordariomycetes</taxon>
        <taxon>Hypocreomycetidae</taxon>
        <taxon>Hypocreales</taxon>
        <taxon>Nectriaceae</taxon>
        <taxon>Dactylonectria</taxon>
    </lineage>
</organism>
<proteinExistence type="predicted"/>
<feature type="region of interest" description="Disordered" evidence="1">
    <location>
        <begin position="18"/>
        <end position="102"/>
    </location>
</feature>
<protein>
    <submittedName>
        <fullName evidence="2">Uncharacterized protein</fullName>
    </submittedName>
</protein>
<accession>A0A9P9F354</accession>
<gene>
    <name evidence="2" type="ORF">B0J13DRAFT_259416</name>
</gene>
<comment type="caution">
    <text evidence="2">The sequence shown here is derived from an EMBL/GenBank/DDBJ whole genome shotgun (WGS) entry which is preliminary data.</text>
</comment>
<keyword evidence="3" id="KW-1185">Reference proteome</keyword>
<dbReference type="Proteomes" id="UP000717696">
    <property type="component" value="Unassembled WGS sequence"/>
</dbReference>
<name>A0A9P9F354_9HYPO</name>
<sequence length="176" mass="19626">MALHTTWCWWPTAAAPSRISSNRTAPDRTGLETPTPASRPSCTRGAKLFLHPPDPKTSEPRRISRARVLQHVALREGRSPTRPGGAEGGRQGGEGHESGYGDQTTFMTKRARFTGLLANKVHCALTCSSILYNRVRFLFLSWFLSERRYACGEADYGRGSVDLFMRRGAHRRNGPR</sequence>
<evidence type="ECO:0000313" key="2">
    <source>
        <dbReference type="EMBL" id="KAH7152289.1"/>
    </source>
</evidence>
<dbReference type="AlphaFoldDB" id="A0A9P9F354"/>
<evidence type="ECO:0000313" key="3">
    <source>
        <dbReference type="Proteomes" id="UP000717696"/>
    </source>
</evidence>
<reference evidence="2" key="1">
    <citation type="journal article" date="2021" name="Nat. Commun.">
        <title>Genetic determinants of endophytism in the Arabidopsis root mycobiome.</title>
        <authorList>
            <person name="Mesny F."/>
            <person name="Miyauchi S."/>
            <person name="Thiergart T."/>
            <person name="Pickel B."/>
            <person name="Atanasova L."/>
            <person name="Karlsson M."/>
            <person name="Huettel B."/>
            <person name="Barry K.W."/>
            <person name="Haridas S."/>
            <person name="Chen C."/>
            <person name="Bauer D."/>
            <person name="Andreopoulos W."/>
            <person name="Pangilinan J."/>
            <person name="LaButti K."/>
            <person name="Riley R."/>
            <person name="Lipzen A."/>
            <person name="Clum A."/>
            <person name="Drula E."/>
            <person name="Henrissat B."/>
            <person name="Kohler A."/>
            <person name="Grigoriev I.V."/>
            <person name="Martin F.M."/>
            <person name="Hacquard S."/>
        </authorList>
    </citation>
    <scope>NUCLEOTIDE SEQUENCE</scope>
    <source>
        <strain evidence="2">MPI-CAGE-AT-0021</strain>
    </source>
</reference>